<proteinExistence type="predicted"/>
<feature type="domain" description="N-acetyltransferase" evidence="2">
    <location>
        <begin position="83"/>
        <end position="241"/>
    </location>
</feature>
<evidence type="ECO:0000259" key="2">
    <source>
        <dbReference type="PROSITE" id="PS51186"/>
    </source>
</evidence>
<gene>
    <name evidence="3" type="ORF">KGF57_005385</name>
</gene>
<organism evidence="3 4">
    <name type="scientific">Candida theae</name>
    <dbReference type="NCBI Taxonomy" id="1198502"/>
    <lineage>
        <taxon>Eukaryota</taxon>
        <taxon>Fungi</taxon>
        <taxon>Dikarya</taxon>
        <taxon>Ascomycota</taxon>
        <taxon>Saccharomycotina</taxon>
        <taxon>Pichiomycetes</taxon>
        <taxon>Debaryomycetaceae</taxon>
        <taxon>Candida/Lodderomyces clade</taxon>
        <taxon>Candida</taxon>
    </lineage>
</organism>
<dbReference type="SUPFAM" id="SSF55729">
    <property type="entry name" value="Acyl-CoA N-acyltransferases (Nat)"/>
    <property type="match status" value="1"/>
</dbReference>
<evidence type="ECO:0000256" key="1">
    <source>
        <dbReference type="SAM" id="MobiDB-lite"/>
    </source>
</evidence>
<dbReference type="EMBL" id="JAIHNG010000179">
    <property type="protein sequence ID" value="KAI5948640.1"/>
    <property type="molecule type" value="Genomic_DNA"/>
</dbReference>
<dbReference type="PANTHER" id="PTHR43138:SF2">
    <property type="entry name" value="PROTEIN SPT10"/>
    <property type="match status" value="1"/>
</dbReference>
<dbReference type="GeneID" id="76153429"/>
<dbReference type="PROSITE" id="PS51186">
    <property type="entry name" value="GNAT"/>
    <property type="match status" value="1"/>
</dbReference>
<dbReference type="CDD" id="cd04301">
    <property type="entry name" value="NAT_SF"/>
    <property type="match status" value="1"/>
</dbReference>
<evidence type="ECO:0000313" key="3">
    <source>
        <dbReference type="EMBL" id="KAI5948640.1"/>
    </source>
</evidence>
<dbReference type="AlphaFoldDB" id="A0AAD5FVU7"/>
<dbReference type="PANTHER" id="PTHR43138">
    <property type="entry name" value="ACETYLTRANSFERASE, GNAT FAMILY"/>
    <property type="match status" value="1"/>
</dbReference>
<dbReference type="InterPro" id="IPR000182">
    <property type="entry name" value="GNAT_dom"/>
</dbReference>
<feature type="region of interest" description="Disordered" evidence="1">
    <location>
        <begin position="1"/>
        <end position="42"/>
    </location>
</feature>
<dbReference type="InterPro" id="IPR015416">
    <property type="entry name" value="Znf_H2C2_histone_UAS-bd"/>
</dbReference>
<dbReference type="GO" id="GO:0016747">
    <property type="term" value="F:acyltransferase activity, transferring groups other than amino-acyl groups"/>
    <property type="evidence" value="ECO:0007669"/>
    <property type="project" value="InterPro"/>
</dbReference>
<dbReference type="Gene3D" id="3.40.630.30">
    <property type="match status" value="1"/>
</dbReference>
<dbReference type="Proteomes" id="UP001204833">
    <property type="component" value="Unassembled WGS sequence"/>
</dbReference>
<sequence length="443" mass="50553">MGPDDAVTALRQSRLASRPTRKRHYSETEGQHVPTTDADPQPNKINERYTILLKDGVTTATIYPILSPLEIPIGLLHFLCDEYNMEIERGESLPFFDPLTLEQFVEHWFASFVGIMCLGDDTHLNKAPDDRPWENECLGMFSIQPQYPGKRCSHICTAEFLVNAGIRGKGIGRTLTDCFLQWAPKLGYTYAMFNLVFESNSAARKLWESMNFKRAGKIKSAAYVKNFDQPVDAIIYGRELADKSIAESSAYRFDKIKYYLETGKYPATADRQEKARLRAGAMHYSLSNGKLMLKGKEVVAEPDQQMRICYDLHVNNGHLGINKTTTQVAEKYHWPRIKETVGIVIKECEKCNKLHREDDNDEGKRGYESAHHELNNGPQISEQIQAVVSEVQQAHRDGLRHTYAEVAASSGPIFPIIDRYLSDEDTESDVIRPRVRTYQRRER</sequence>
<dbReference type="Gene3D" id="1.10.340.70">
    <property type="match status" value="1"/>
</dbReference>
<dbReference type="Pfam" id="PF00583">
    <property type="entry name" value="Acetyltransf_1"/>
    <property type="match status" value="1"/>
</dbReference>
<dbReference type="InterPro" id="IPR052742">
    <property type="entry name" value="Mito_N-acetyltransferase"/>
</dbReference>
<dbReference type="InterPro" id="IPR016181">
    <property type="entry name" value="Acyl_CoA_acyltransferase"/>
</dbReference>
<keyword evidence="4" id="KW-1185">Reference proteome</keyword>
<dbReference type="Pfam" id="PF09337">
    <property type="entry name" value="zf-H2C2"/>
    <property type="match status" value="1"/>
</dbReference>
<comment type="caution">
    <text evidence="3">The sequence shown here is derived from an EMBL/GenBank/DDBJ whole genome shotgun (WGS) entry which is preliminary data.</text>
</comment>
<evidence type="ECO:0000313" key="4">
    <source>
        <dbReference type="Proteomes" id="UP001204833"/>
    </source>
</evidence>
<dbReference type="GO" id="GO:0005634">
    <property type="term" value="C:nucleus"/>
    <property type="evidence" value="ECO:0007669"/>
    <property type="project" value="TreeGrafter"/>
</dbReference>
<dbReference type="RefSeq" id="XP_051606150.1">
    <property type="nucleotide sequence ID" value="XM_051754996.1"/>
</dbReference>
<reference evidence="3 4" key="1">
    <citation type="journal article" date="2022" name="DNA Res.">
        <title>Genome analysis of five recently described species of the CUG-Ser clade uncovers Candida theae as a new hybrid lineage with pathogenic potential in the Candida parapsilosis species complex.</title>
        <authorList>
            <person name="Mixao V."/>
            <person name="Del Olmo V."/>
            <person name="Hegedusova E."/>
            <person name="Saus E."/>
            <person name="Pryszcz L."/>
            <person name="Cillingova A."/>
            <person name="Nosek J."/>
            <person name="Gabaldon T."/>
        </authorList>
    </citation>
    <scope>NUCLEOTIDE SEQUENCE [LARGE SCALE GENOMIC DNA]</scope>
    <source>
        <strain evidence="3 4">CBS 12239</strain>
    </source>
</reference>
<protein>
    <submittedName>
        <fullName evidence="3">SPT10</fullName>
    </submittedName>
</protein>
<accession>A0AAD5FVU7</accession>
<name>A0AAD5FVU7_9ASCO</name>